<dbReference type="EMBL" id="MLIS01000003">
    <property type="protein sequence ID" value="OHU76430.1"/>
    <property type="molecule type" value="Genomic_DNA"/>
</dbReference>
<keyword evidence="3" id="KW-1185">Reference proteome</keyword>
<evidence type="ECO:0000313" key="2">
    <source>
        <dbReference type="EMBL" id="OHU76430.1"/>
    </source>
</evidence>
<evidence type="ECO:0008006" key="4">
    <source>
        <dbReference type="Google" id="ProtNLM"/>
    </source>
</evidence>
<keyword evidence="1" id="KW-0472">Membrane</keyword>
<feature type="transmembrane region" description="Helical" evidence="1">
    <location>
        <begin position="73"/>
        <end position="90"/>
    </location>
</feature>
<feature type="transmembrane region" description="Helical" evidence="1">
    <location>
        <begin position="7"/>
        <end position="26"/>
    </location>
</feature>
<feature type="transmembrane region" description="Helical" evidence="1">
    <location>
        <begin position="241"/>
        <end position="262"/>
    </location>
</feature>
<keyword evidence="1" id="KW-1133">Transmembrane helix</keyword>
<name>A0A1S1LZS1_MYCCH</name>
<proteinExistence type="predicted"/>
<organism evidence="2 3">
    <name type="scientific">Mycobacteroides chelonae</name>
    <name type="common">Mycobacterium chelonae</name>
    <dbReference type="NCBI Taxonomy" id="1774"/>
    <lineage>
        <taxon>Bacteria</taxon>
        <taxon>Bacillati</taxon>
        <taxon>Actinomycetota</taxon>
        <taxon>Actinomycetes</taxon>
        <taxon>Mycobacteriales</taxon>
        <taxon>Mycobacteriaceae</taxon>
        <taxon>Mycobacteroides</taxon>
    </lineage>
</organism>
<dbReference type="AlphaFoldDB" id="A0A1S1LZS1"/>
<evidence type="ECO:0000256" key="1">
    <source>
        <dbReference type="SAM" id="Phobius"/>
    </source>
</evidence>
<feature type="transmembrane region" description="Helical" evidence="1">
    <location>
        <begin position="145"/>
        <end position="167"/>
    </location>
</feature>
<feature type="transmembrane region" description="Helical" evidence="1">
    <location>
        <begin position="110"/>
        <end position="133"/>
    </location>
</feature>
<feature type="transmembrane region" description="Helical" evidence="1">
    <location>
        <begin position="179"/>
        <end position="200"/>
    </location>
</feature>
<gene>
    <name evidence="2" type="ORF">BKG84_24345</name>
</gene>
<sequence>MTLETYRYLRAGMVVMIVMLGVAVGGERMMASCWQATISDYYFTTAHGIFIAALCGIGVQLIVYKGSSDTEDVLLTLSGVLAFIVAMVPNNRPVLLCGSHDLPVDGNVSYAITDNVWAVVIALGLARAVSWWLHRRTGTVRPKSVLGTVSLYVSRAIMGGGLIALVFFRPFFDAHAHKIAAALMFLAIIVTVAITAFLVSRQDDTKCPHRRLYHALYQVIAATMIATLIVVSVLHGVLRTWSHWFIILEIALVVEFGVYWVVQSIELWKTPNRVDLLPADDQSRLTQQRHIPNPAGLLPEVVEATETPIRDRLLVAL</sequence>
<dbReference type="RefSeq" id="WP_070931204.1">
    <property type="nucleotide sequence ID" value="NZ_CP050145.1"/>
</dbReference>
<feature type="transmembrane region" description="Helical" evidence="1">
    <location>
        <begin position="212"/>
        <end position="235"/>
    </location>
</feature>
<keyword evidence="1" id="KW-0812">Transmembrane</keyword>
<evidence type="ECO:0000313" key="3">
    <source>
        <dbReference type="Proteomes" id="UP000179441"/>
    </source>
</evidence>
<dbReference type="Proteomes" id="UP000179441">
    <property type="component" value="Unassembled WGS sequence"/>
</dbReference>
<reference evidence="2 3" key="1">
    <citation type="submission" date="2016-10" db="EMBL/GenBank/DDBJ databases">
        <title>Evaluation of Human, Veterinary and Environmental Mycobacterium chelonae Isolates by Core Genome Phylogenomic Analysis, Targeted Gene Comparison, and Anti-microbial Susceptibility Patterns: A Tale of Mistaken Identities.</title>
        <authorList>
            <person name="Fogelson S.B."/>
            <person name="Camus A.C."/>
            <person name="Lorenz W."/>
            <person name="Vasireddy R."/>
            <person name="Vasireddy S."/>
            <person name="Smith T."/>
            <person name="Brown-Elliott B.A."/>
            <person name="Wallace R.J.Jr."/>
            <person name="Hasan N.A."/>
            <person name="Reischl U."/>
            <person name="Sanchez S."/>
        </authorList>
    </citation>
    <scope>NUCLEOTIDE SEQUENCE [LARGE SCALE GENOMIC DNA]</scope>
    <source>
        <strain evidence="2 3">15518</strain>
    </source>
</reference>
<feature type="transmembrane region" description="Helical" evidence="1">
    <location>
        <begin position="46"/>
        <end position="64"/>
    </location>
</feature>
<accession>A0A1S1LZS1</accession>
<protein>
    <recommendedName>
        <fullName evidence="4">DUF998 domain-containing protein</fullName>
    </recommendedName>
</protein>
<comment type="caution">
    <text evidence="2">The sequence shown here is derived from an EMBL/GenBank/DDBJ whole genome shotgun (WGS) entry which is preliminary data.</text>
</comment>